<proteinExistence type="predicted"/>
<keyword evidence="1" id="KW-0175">Coiled coil</keyword>
<reference evidence="3" key="2">
    <citation type="submission" date="2020-11" db="EMBL/GenBank/DDBJ databases">
        <authorList>
            <person name="Cecchin M."/>
            <person name="Marcolungo L."/>
            <person name="Rossato M."/>
            <person name="Girolomoni L."/>
            <person name="Cosentino E."/>
            <person name="Cuine S."/>
            <person name="Li-Beisson Y."/>
            <person name="Delledonne M."/>
            <person name="Ballottari M."/>
        </authorList>
    </citation>
    <scope>NUCLEOTIDE SEQUENCE</scope>
    <source>
        <strain evidence="3">211/11P</strain>
        <tissue evidence="3">Whole cell</tissue>
    </source>
</reference>
<evidence type="ECO:0000313" key="4">
    <source>
        <dbReference type="Proteomes" id="UP001055712"/>
    </source>
</evidence>
<feature type="region of interest" description="Disordered" evidence="2">
    <location>
        <begin position="441"/>
        <end position="484"/>
    </location>
</feature>
<feature type="compositionally biased region" description="Polar residues" evidence="2">
    <location>
        <begin position="794"/>
        <end position="824"/>
    </location>
</feature>
<feature type="region of interest" description="Disordered" evidence="2">
    <location>
        <begin position="98"/>
        <end position="118"/>
    </location>
</feature>
<feature type="compositionally biased region" description="Low complexity" evidence="2">
    <location>
        <begin position="599"/>
        <end position="619"/>
    </location>
</feature>
<dbReference type="OrthoDB" id="540727at2759"/>
<feature type="region of interest" description="Disordered" evidence="2">
    <location>
        <begin position="1"/>
        <end position="29"/>
    </location>
</feature>
<accession>A0A9D4TG58</accession>
<organism evidence="3 4">
    <name type="scientific">Chlorella vulgaris</name>
    <name type="common">Green alga</name>
    <dbReference type="NCBI Taxonomy" id="3077"/>
    <lineage>
        <taxon>Eukaryota</taxon>
        <taxon>Viridiplantae</taxon>
        <taxon>Chlorophyta</taxon>
        <taxon>core chlorophytes</taxon>
        <taxon>Trebouxiophyceae</taxon>
        <taxon>Chlorellales</taxon>
        <taxon>Chlorellaceae</taxon>
        <taxon>Chlorella clade</taxon>
        <taxon>Chlorella</taxon>
    </lineage>
</organism>
<feature type="region of interest" description="Disordered" evidence="2">
    <location>
        <begin position="522"/>
        <end position="545"/>
    </location>
</feature>
<feature type="region of interest" description="Disordered" evidence="2">
    <location>
        <begin position="790"/>
        <end position="921"/>
    </location>
</feature>
<feature type="region of interest" description="Disordered" evidence="2">
    <location>
        <begin position="598"/>
        <end position="630"/>
    </location>
</feature>
<feature type="region of interest" description="Disordered" evidence="2">
    <location>
        <begin position="687"/>
        <end position="767"/>
    </location>
</feature>
<feature type="compositionally biased region" description="Polar residues" evidence="2">
    <location>
        <begin position="451"/>
        <end position="481"/>
    </location>
</feature>
<feature type="region of interest" description="Disordered" evidence="2">
    <location>
        <begin position="1077"/>
        <end position="1105"/>
    </location>
</feature>
<sequence length="1105" mass="114345">MAVVPRDSATRPPSSGGKPGRKLQGGAGRLATLDPELDAQLRRQRAHEYGRAVRQSLAIWHKRYSARRQEQLEAQRQQWEEERASRLARLADKQLQQQLQQRQEVHMPGSAKPQFPNSPPDLLAPLLEELMAAEGPGDPLSIISLFIDEQLQLQHLQAQRQAKAAAARLRPRPAAAHQRAGACATTCGKPEGRTCCQPVGDEARHSTLHPTASGAAQLEQRASSMQRQASLGLDTENVPANVRHRRTSSLVALPPHFEAAGPVEHPVAWLPSGAFPPAAADAAAYGSQAAQPAQPAQQQPPCELAHGVHLLPSEPVVAAHQEQARPLQQADSSPLPQPAIHQLEGQSSSKQRYVHQWLQASAADLAGSGSPQSSAASYSADVHHEAADLKALPSSHRSVIQDDEAAALACGVISEQAAPAAATEPVPGTVVFKSDLSRVSERSASSEASKQQHQAQSLPPGSSTQPSDTSGSHAGSVSGSMSRVLEHRSGLEKAAQTAVLHAVLEADAQTASANTGLPADGLVHTAVGSSQPSELSGDENARQESTHHLDAVVLSSSSSSSGCAPLADVVSGAASPAAKDTSASETAGSEEVAAVSNLAEAAPSQEADQAAASQADDSPMGSTTGPAYSTYSDFESQVEIEFGELESAEQHHSLQAPAQPVSEPLPAAAALGVDRQSAAAGAALVSPRALPAPPPQQAQRPCSPLHALDDCYPGSPPASPGRRPRDTAAVRQGLDPGSSSRPVTPLSQPGSRRESGDGGSRPGSPAVVLAATPGRHLVLAAEAELPVLPAGGSRTASSPCSSQDTSGAPSAHSDSGSGCGSAQDSPYVLHRFSTDPGDEHGRNAAEAAADADGSLEAAAAAMASNQAAQTGVHPDRPRSGGPGAAAGLGAVDGSPTGTPETVPAPDPDAASCPGSARVENSTVVQTEEHVRSYLGEVLAYFWQQRSEAFAAGQMPPLELEGYVAIERQRPACGDPQHIFNKLLFDAANEALAAHYSQALDSFTGRLDPRLALLSRELVEQNVAHRVLRWAGLGRGDGCSAEAHMSAILAEDAAEEERLLVQMASAVQADLAAAAAMEPQPTAKVGDQAGEEGQSDKGHTQCIRQA</sequence>
<feature type="coiled-coil region" evidence="1">
    <location>
        <begin position="62"/>
        <end position="89"/>
    </location>
</feature>
<name>A0A9D4TG58_CHLVU</name>
<evidence type="ECO:0000313" key="3">
    <source>
        <dbReference type="EMBL" id="KAI3424740.1"/>
    </source>
</evidence>
<comment type="caution">
    <text evidence="3">The sequence shown here is derived from an EMBL/GenBank/DDBJ whole genome shotgun (WGS) entry which is preliminary data.</text>
</comment>
<feature type="compositionally biased region" description="Polar residues" evidence="2">
    <location>
        <begin position="620"/>
        <end position="630"/>
    </location>
</feature>
<evidence type="ECO:0000256" key="2">
    <source>
        <dbReference type="SAM" id="MobiDB-lite"/>
    </source>
</evidence>
<keyword evidence="4" id="KW-1185">Reference proteome</keyword>
<feature type="compositionally biased region" description="Low complexity" evidence="2">
    <location>
        <begin position="844"/>
        <end position="869"/>
    </location>
</feature>
<dbReference type="EMBL" id="SIDB01000012">
    <property type="protein sequence ID" value="KAI3424740.1"/>
    <property type="molecule type" value="Genomic_DNA"/>
</dbReference>
<reference evidence="3" key="1">
    <citation type="journal article" date="2019" name="Plant J.">
        <title>Chlorella vulgaris genome assembly and annotation reveals the molecular basis for metabolic acclimation to high light conditions.</title>
        <authorList>
            <person name="Cecchin M."/>
            <person name="Marcolungo L."/>
            <person name="Rossato M."/>
            <person name="Girolomoni L."/>
            <person name="Cosentino E."/>
            <person name="Cuine S."/>
            <person name="Li-Beisson Y."/>
            <person name="Delledonne M."/>
            <person name="Ballottari M."/>
        </authorList>
    </citation>
    <scope>NUCLEOTIDE SEQUENCE</scope>
    <source>
        <strain evidence="3">211/11P</strain>
    </source>
</reference>
<evidence type="ECO:0000256" key="1">
    <source>
        <dbReference type="SAM" id="Coils"/>
    </source>
</evidence>
<feature type="compositionally biased region" description="Polar residues" evidence="2">
    <location>
        <begin position="737"/>
        <end position="748"/>
    </location>
</feature>
<dbReference type="Proteomes" id="UP001055712">
    <property type="component" value="Unassembled WGS sequence"/>
</dbReference>
<dbReference type="AlphaFoldDB" id="A0A9D4TG58"/>
<feature type="region of interest" description="Disordered" evidence="2">
    <location>
        <begin position="319"/>
        <end position="348"/>
    </location>
</feature>
<protein>
    <submittedName>
        <fullName evidence="3">Uncharacterized protein</fullName>
    </submittedName>
</protein>
<gene>
    <name evidence="3" type="ORF">D9Q98_008129</name>
</gene>